<dbReference type="EMBL" id="JBBWRZ010000015">
    <property type="protein sequence ID" value="KAK8222652.1"/>
    <property type="molecule type" value="Genomic_DNA"/>
</dbReference>
<organism evidence="3 4">
    <name type="scientific">Phyllosticta capitalensis</name>
    <dbReference type="NCBI Taxonomy" id="121624"/>
    <lineage>
        <taxon>Eukaryota</taxon>
        <taxon>Fungi</taxon>
        <taxon>Dikarya</taxon>
        <taxon>Ascomycota</taxon>
        <taxon>Pezizomycotina</taxon>
        <taxon>Dothideomycetes</taxon>
        <taxon>Dothideomycetes incertae sedis</taxon>
        <taxon>Botryosphaeriales</taxon>
        <taxon>Phyllostictaceae</taxon>
        <taxon>Phyllosticta</taxon>
    </lineage>
</organism>
<feature type="signal peptide" evidence="1">
    <location>
        <begin position="1"/>
        <end position="21"/>
    </location>
</feature>
<dbReference type="Proteomes" id="UP001492380">
    <property type="component" value="Unassembled WGS sequence"/>
</dbReference>
<evidence type="ECO:0000259" key="2">
    <source>
        <dbReference type="Pfam" id="PF01476"/>
    </source>
</evidence>
<name>A0ABR1Y9T8_9PEZI</name>
<comment type="caution">
    <text evidence="3">The sequence shown here is derived from an EMBL/GenBank/DDBJ whole genome shotgun (WGS) entry which is preliminary data.</text>
</comment>
<dbReference type="Gene3D" id="3.10.350.10">
    <property type="entry name" value="LysM domain"/>
    <property type="match status" value="1"/>
</dbReference>
<evidence type="ECO:0000313" key="4">
    <source>
        <dbReference type="Proteomes" id="UP001492380"/>
    </source>
</evidence>
<protein>
    <recommendedName>
        <fullName evidence="2">LysM domain-containing protein</fullName>
    </recommendedName>
</protein>
<feature type="chain" id="PRO_5045164846" description="LysM domain-containing protein" evidence="1">
    <location>
        <begin position="22"/>
        <end position="242"/>
    </location>
</feature>
<accession>A0ABR1Y9T8</accession>
<sequence length="242" mass="25446">MASVKTLAGLLASAALTAATASNATCDTSTLDNSTYYYNITVQDTTAAQVANITGRGICDIARWNLMVDVTIPANVGERFWIPAQDCEPDNTSCFLQEADNPQAECLLGGPRLYYTVNGDTYDKIALRLGMNVSAITSTSNGSPTGATGGVTNGSQVLEAGQFVKIPQCSPSVCQLQPYSFGSEGPGVYKDLAEKYATTVGQMMMLSATYNYSGNALQGGTPPPISIPINCTLLSSNYTVLQ</sequence>
<evidence type="ECO:0000313" key="3">
    <source>
        <dbReference type="EMBL" id="KAK8222652.1"/>
    </source>
</evidence>
<dbReference type="InterPro" id="IPR018392">
    <property type="entry name" value="LysM"/>
</dbReference>
<evidence type="ECO:0000256" key="1">
    <source>
        <dbReference type="SAM" id="SignalP"/>
    </source>
</evidence>
<feature type="domain" description="LysM" evidence="2">
    <location>
        <begin position="117"/>
        <end position="138"/>
    </location>
</feature>
<dbReference type="Pfam" id="PF01476">
    <property type="entry name" value="LysM"/>
    <property type="match status" value="1"/>
</dbReference>
<keyword evidence="1" id="KW-0732">Signal</keyword>
<dbReference type="InterPro" id="IPR036779">
    <property type="entry name" value="LysM_dom_sf"/>
</dbReference>
<reference evidence="3 4" key="1">
    <citation type="submission" date="2024-04" db="EMBL/GenBank/DDBJ databases">
        <title>Phyllosticta paracitricarpa is synonymous to the EU quarantine fungus P. citricarpa based on phylogenomic analyses.</title>
        <authorList>
            <consortium name="Lawrence Berkeley National Laboratory"/>
            <person name="Van Ingen-Buijs V.A."/>
            <person name="Van Westerhoven A.C."/>
            <person name="Haridas S."/>
            <person name="Skiadas P."/>
            <person name="Martin F."/>
            <person name="Groenewald J.Z."/>
            <person name="Crous P.W."/>
            <person name="Seidl M.F."/>
        </authorList>
    </citation>
    <scope>NUCLEOTIDE SEQUENCE [LARGE SCALE GENOMIC DNA]</scope>
    <source>
        <strain evidence="3 4">CBS 123374</strain>
    </source>
</reference>
<keyword evidence="4" id="KW-1185">Reference proteome</keyword>
<gene>
    <name evidence="3" type="ORF">HDK90DRAFT_545063</name>
</gene>
<proteinExistence type="predicted"/>